<keyword evidence="5" id="KW-1185">Reference proteome</keyword>
<evidence type="ECO:0000259" key="3">
    <source>
        <dbReference type="SMART" id="SM00717"/>
    </source>
</evidence>
<feature type="compositionally biased region" description="Basic and acidic residues" evidence="2">
    <location>
        <begin position="427"/>
        <end position="440"/>
    </location>
</feature>
<dbReference type="Proteomes" id="UP000215335">
    <property type="component" value="Unassembled WGS sequence"/>
</dbReference>
<sequence>MRRARIKAVATVPVRRKAVQDTAEAETSKQDDVKLLKKPSEEKRESKTEASTTVVDNKEPKKTDTSSPLEKLATSSVIQKESIEPVSPEVIKQTDTKNDIQPVSNVEVTDLPNKTVSKTDSPQKPNNPPVESSPIKTIQGRSCFMRPTPRLDGGGRIRRNSVQGSGASASESEDDSRRSTSIAPSRIRNDSISSIQSLKDGGSGNANNIAKLNLGQKRRIVVSESARKLAEARREFLLKHENNPPDKSKLTMYDLIYYNPVTNPMKPKPVTRPAARKISVCSVLDKTKDNEEEIVDEPTEIIVPQVKVGPNGQIILDEQSIVIDQYKARENIDRSDIIVDEDTTGNGFYKRRKKSKDWNKWETVKFYKALNTYGTDFLLMQSIFPKRTRQELKLKYKKEERLNQNLVEKALQYQEFDTEALEKDLANVEENERKESESNKKSRKKGTRSLTKKKRRKRCQIVTNEISCENELDADTNKSSGDEQSSDENSRITITKVKKRTVRKRKAAKINDSSADENAKLNSDSEPEVYKAKVTRSGRVSKKPKKLIKLQKPIKVYDTENKDQAEQLLDNNNDKENDKDNVINDPQNNIVMESNELNVIDGSEISNVQSLQNSDQTIEMSNMEENGTNNQSELLEVLKANSTATSNVFDDISEDIPNMANLKPGSLVVLKKDCIDIPGKTYMQVYIVSADYDSNNPNCKDSLLPIDLSPDVLETVTNCIKDIEPENVS</sequence>
<dbReference type="GO" id="GO:0001156">
    <property type="term" value="F:TFIIIC-class transcription factor complex binding"/>
    <property type="evidence" value="ECO:0007669"/>
    <property type="project" value="TreeGrafter"/>
</dbReference>
<dbReference type="PANTHER" id="PTHR22929">
    <property type="entry name" value="RNA POLYMERASE III TRANSCRIPTION INITIATION FACTOR B"/>
    <property type="match status" value="1"/>
</dbReference>
<protein>
    <recommendedName>
        <fullName evidence="3">Myb-like domain-containing protein</fullName>
    </recommendedName>
</protein>
<comment type="subcellular location">
    <subcellularLocation>
        <location evidence="1">Nucleus</location>
    </subcellularLocation>
</comment>
<organism evidence="4 5">
    <name type="scientific">Trichomalopsis sarcophagae</name>
    <dbReference type="NCBI Taxonomy" id="543379"/>
    <lineage>
        <taxon>Eukaryota</taxon>
        <taxon>Metazoa</taxon>
        <taxon>Ecdysozoa</taxon>
        <taxon>Arthropoda</taxon>
        <taxon>Hexapoda</taxon>
        <taxon>Insecta</taxon>
        <taxon>Pterygota</taxon>
        <taxon>Neoptera</taxon>
        <taxon>Endopterygota</taxon>
        <taxon>Hymenoptera</taxon>
        <taxon>Apocrita</taxon>
        <taxon>Proctotrupomorpha</taxon>
        <taxon>Chalcidoidea</taxon>
        <taxon>Pteromalidae</taxon>
        <taxon>Pteromalinae</taxon>
        <taxon>Trichomalopsis</taxon>
    </lineage>
</organism>
<dbReference type="GO" id="GO:0070898">
    <property type="term" value="P:RNA polymerase III preinitiation complex assembly"/>
    <property type="evidence" value="ECO:0007669"/>
    <property type="project" value="TreeGrafter"/>
</dbReference>
<dbReference type="AlphaFoldDB" id="A0A232EQF0"/>
<dbReference type="SUPFAM" id="SSF46689">
    <property type="entry name" value="Homeodomain-like"/>
    <property type="match status" value="1"/>
</dbReference>
<feature type="compositionally biased region" description="Basic residues" evidence="2">
    <location>
        <begin position="533"/>
        <end position="546"/>
    </location>
</feature>
<feature type="region of interest" description="Disordered" evidence="2">
    <location>
        <begin position="1"/>
        <end position="207"/>
    </location>
</feature>
<evidence type="ECO:0000313" key="4">
    <source>
        <dbReference type="EMBL" id="OXU20584.1"/>
    </source>
</evidence>
<proteinExistence type="predicted"/>
<dbReference type="STRING" id="543379.A0A232EQF0"/>
<dbReference type="InterPro" id="IPR001005">
    <property type="entry name" value="SANT/Myb"/>
</dbReference>
<dbReference type="SMART" id="SM00717">
    <property type="entry name" value="SANT"/>
    <property type="match status" value="1"/>
</dbReference>
<feature type="compositionally biased region" description="Basic residues" evidence="2">
    <location>
        <begin position="496"/>
        <end position="508"/>
    </location>
</feature>
<dbReference type="OrthoDB" id="272624at2759"/>
<dbReference type="InterPro" id="IPR009057">
    <property type="entry name" value="Homeodomain-like_sf"/>
</dbReference>
<feature type="compositionally biased region" description="Basic and acidic residues" evidence="2">
    <location>
        <begin position="26"/>
        <end position="48"/>
    </location>
</feature>
<name>A0A232EQF0_9HYME</name>
<feature type="compositionally biased region" description="Polar residues" evidence="2">
    <location>
        <begin position="65"/>
        <end position="79"/>
    </location>
</feature>
<dbReference type="PANTHER" id="PTHR22929:SF0">
    <property type="entry name" value="TRANSCRIPTION FACTOR TFIIIB COMPONENT B'' HOMOLOG"/>
    <property type="match status" value="1"/>
</dbReference>
<feature type="region of interest" description="Disordered" evidence="2">
    <location>
        <begin position="427"/>
        <end position="458"/>
    </location>
</feature>
<accession>A0A232EQF0</accession>
<evidence type="ECO:0000313" key="5">
    <source>
        <dbReference type="Proteomes" id="UP000215335"/>
    </source>
</evidence>
<dbReference type="GO" id="GO:0005634">
    <property type="term" value="C:nucleus"/>
    <property type="evidence" value="ECO:0007669"/>
    <property type="project" value="UniProtKB-SubCell"/>
</dbReference>
<dbReference type="Pfam" id="PF15963">
    <property type="entry name" value="Myb_DNA-bind_7"/>
    <property type="match status" value="1"/>
</dbReference>
<dbReference type="CDD" id="cd00167">
    <property type="entry name" value="SANT"/>
    <property type="match status" value="1"/>
</dbReference>
<dbReference type="GO" id="GO:0000126">
    <property type="term" value="C:transcription factor TFIIIB complex"/>
    <property type="evidence" value="ECO:0007669"/>
    <property type="project" value="TreeGrafter"/>
</dbReference>
<feature type="compositionally biased region" description="Basic residues" evidence="2">
    <location>
        <begin position="441"/>
        <end position="458"/>
    </location>
</feature>
<feature type="compositionally biased region" description="Polar residues" evidence="2">
    <location>
        <begin position="99"/>
        <end position="124"/>
    </location>
</feature>
<feature type="region of interest" description="Disordered" evidence="2">
    <location>
        <begin position="473"/>
        <end position="546"/>
    </location>
</feature>
<gene>
    <name evidence="4" type="ORF">TSAR_000551</name>
</gene>
<dbReference type="InterPro" id="IPR039467">
    <property type="entry name" value="TFIIIB_B''_Myb"/>
</dbReference>
<evidence type="ECO:0000256" key="1">
    <source>
        <dbReference type="ARBA" id="ARBA00004123"/>
    </source>
</evidence>
<evidence type="ECO:0000256" key="2">
    <source>
        <dbReference type="SAM" id="MobiDB-lite"/>
    </source>
</evidence>
<comment type="caution">
    <text evidence="4">The sequence shown here is derived from an EMBL/GenBank/DDBJ whole genome shotgun (WGS) entry which is preliminary data.</text>
</comment>
<reference evidence="4 5" key="1">
    <citation type="journal article" date="2017" name="Curr. Biol.">
        <title>The Evolution of Venom by Co-option of Single-Copy Genes.</title>
        <authorList>
            <person name="Martinson E.O."/>
            <person name="Mrinalini"/>
            <person name="Kelkar Y.D."/>
            <person name="Chang C.H."/>
            <person name="Werren J.H."/>
        </authorList>
    </citation>
    <scope>NUCLEOTIDE SEQUENCE [LARGE SCALE GENOMIC DNA]</scope>
    <source>
        <strain evidence="4 5">Alberta</strain>
        <tissue evidence="4">Whole body</tissue>
    </source>
</reference>
<feature type="domain" description="Myb-like" evidence="3">
    <location>
        <begin position="354"/>
        <end position="402"/>
    </location>
</feature>
<dbReference type="EMBL" id="NNAY01002774">
    <property type="protein sequence ID" value="OXU20584.1"/>
    <property type="molecule type" value="Genomic_DNA"/>
</dbReference>